<keyword evidence="3" id="KW-1185">Reference proteome</keyword>
<evidence type="ECO:0000256" key="1">
    <source>
        <dbReference type="SAM" id="MobiDB-lite"/>
    </source>
</evidence>
<feature type="region of interest" description="Disordered" evidence="1">
    <location>
        <begin position="230"/>
        <end position="301"/>
    </location>
</feature>
<feature type="compositionally biased region" description="Gly residues" evidence="1">
    <location>
        <begin position="292"/>
        <end position="301"/>
    </location>
</feature>
<organism evidence="2 3">
    <name type="scientific">Carnegiea gigantea</name>
    <dbReference type="NCBI Taxonomy" id="171969"/>
    <lineage>
        <taxon>Eukaryota</taxon>
        <taxon>Viridiplantae</taxon>
        <taxon>Streptophyta</taxon>
        <taxon>Embryophyta</taxon>
        <taxon>Tracheophyta</taxon>
        <taxon>Spermatophyta</taxon>
        <taxon>Magnoliopsida</taxon>
        <taxon>eudicotyledons</taxon>
        <taxon>Gunneridae</taxon>
        <taxon>Pentapetalae</taxon>
        <taxon>Caryophyllales</taxon>
        <taxon>Cactineae</taxon>
        <taxon>Cactaceae</taxon>
        <taxon>Cactoideae</taxon>
        <taxon>Echinocereeae</taxon>
        <taxon>Carnegiea</taxon>
    </lineage>
</organism>
<accession>A0A9Q1JS93</accession>
<feature type="region of interest" description="Disordered" evidence="1">
    <location>
        <begin position="191"/>
        <end position="214"/>
    </location>
</feature>
<comment type="caution">
    <text evidence="2">The sequence shown here is derived from an EMBL/GenBank/DDBJ whole genome shotgun (WGS) entry which is preliminary data.</text>
</comment>
<gene>
    <name evidence="2" type="ORF">Cgig2_007091</name>
</gene>
<dbReference type="AlphaFoldDB" id="A0A9Q1JS93"/>
<name>A0A9Q1JS93_9CARY</name>
<evidence type="ECO:0000313" key="2">
    <source>
        <dbReference type="EMBL" id="KAJ8430118.1"/>
    </source>
</evidence>
<feature type="region of interest" description="Disordered" evidence="1">
    <location>
        <begin position="34"/>
        <end position="65"/>
    </location>
</feature>
<feature type="compositionally biased region" description="Basic and acidic residues" evidence="1">
    <location>
        <begin position="191"/>
        <end position="202"/>
    </location>
</feature>
<dbReference type="EMBL" id="JAKOGI010000822">
    <property type="protein sequence ID" value="KAJ8430118.1"/>
    <property type="molecule type" value="Genomic_DNA"/>
</dbReference>
<evidence type="ECO:0000313" key="3">
    <source>
        <dbReference type="Proteomes" id="UP001153076"/>
    </source>
</evidence>
<protein>
    <submittedName>
        <fullName evidence="2">Uncharacterized protein</fullName>
    </submittedName>
</protein>
<dbReference type="Proteomes" id="UP001153076">
    <property type="component" value="Unassembled WGS sequence"/>
</dbReference>
<reference evidence="2" key="1">
    <citation type="submission" date="2022-04" db="EMBL/GenBank/DDBJ databases">
        <title>Carnegiea gigantea Genome sequencing and assembly v2.</title>
        <authorList>
            <person name="Copetti D."/>
            <person name="Sanderson M.J."/>
            <person name="Burquez A."/>
            <person name="Wojciechowski M.F."/>
        </authorList>
    </citation>
    <scope>NUCLEOTIDE SEQUENCE</scope>
    <source>
        <strain evidence="2">SGP5-SGP5p</strain>
        <tissue evidence="2">Aerial part</tissue>
    </source>
</reference>
<proteinExistence type="predicted"/>
<sequence length="301" mass="31900">MWLRLSQQGRVCHQDRAHSVESELVVVGEVGQVQGQSPCGEERPKSSIAKRVRTRPRPQNPFSKRKYDNVYTSRKQAKKHGGVSATYVAGTDSNVSDESLLGSSDNANMEPIVWPVADEGFPTGELRVDDIDGCVFIWVAKEGAAEDAEGTTVSGDVEVDYVHNSIDQGGDGGHKSPWDVVVNAGVVVTDEKSDEGVAKDGPEVPTQSEKGATYDDPLVAGVDAIHCDTHGTKAETSTGTVDEGRDGSGNPSPVVVVVTTLDEDTSPTSSEAGHGRQSPPTRPLTCRQFDKGFGGGPSNDI</sequence>